<evidence type="ECO:0000256" key="2">
    <source>
        <dbReference type="ARBA" id="ARBA00009902"/>
    </source>
</evidence>
<dbReference type="InterPro" id="IPR023296">
    <property type="entry name" value="Glyco_hydro_beta-prop_sf"/>
</dbReference>
<keyword evidence="6 8" id="KW-0326">Glycosidase</keyword>
<comment type="pathway">
    <text evidence="1 9">Glycan biosynthesis; sucrose metabolism.</text>
</comment>
<dbReference type="EMBL" id="RXHU01000036">
    <property type="protein sequence ID" value="RTE09155.1"/>
    <property type="molecule type" value="Genomic_DNA"/>
</dbReference>
<feature type="domain" description="Glycosyl hydrolase family 32 C-terminal" evidence="11">
    <location>
        <begin position="355"/>
        <end position="487"/>
    </location>
</feature>
<dbReference type="EC" id="3.2.1.26" evidence="3 8"/>
<evidence type="ECO:0000313" key="12">
    <source>
        <dbReference type="EMBL" id="RTE09155.1"/>
    </source>
</evidence>
<dbReference type="RefSeq" id="WP_126141815.1">
    <property type="nucleotide sequence ID" value="NZ_RXHU01000036.1"/>
</dbReference>
<evidence type="ECO:0000313" key="13">
    <source>
        <dbReference type="Proteomes" id="UP000276128"/>
    </source>
</evidence>
<keyword evidence="9" id="KW-0963">Cytoplasm</keyword>
<keyword evidence="5 8" id="KW-0378">Hydrolase</keyword>
<accession>A0A3S0BVB1</accession>
<dbReference type="PANTHER" id="PTHR43101:SF1">
    <property type="entry name" value="BETA-FRUCTOSIDASE"/>
    <property type="match status" value="1"/>
</dbReference>
<proteinExistence type="inferred from homology"/>
<dbReference type="InterPro" id="IPR001362">
    <property type="entry name" value="Glyco_hydro_32"/>
</dbReference>
<comment type="caution">
    <text evidence="12">The sequence shown here is derived from an EMBL/GenBank/DDBJ whole genome shotgun (WGS) entry which is preliminary data.</text>
</comment>
<dbReference type="SUPFAM" id="SSF49899">
    <property type="entry name" value="Concanavalin A-like lectins/glucanases"/>
    <property type="match status" value="1"/>
</dbReference>
<comment type="function">
    <text evidence="9">Enables the bacterium to metabolize sucrose as a sole carbon source.</text>
</comment>
<dbReference type="NCBIfam" id="TIGR01322">
    <property type="entry name" value="scrB_fam"/>
    <property type="match status" value="1"/>
</dbReference>
<dbReference type="Pfam" id="PF08244">
    <property type="entry name" value="Glyco_hydro_32C"/>
    <property type="match status" value="1"/>
</dbReference>
<protein>
    <recommendedName>
        <fullName evidence="4 8">Sucrose-6-phosphate hydrolase</fullName>
        <ecNumber evidence="3 8">3.2.1.26</ecNumber>
    </recommendedName>
    <alternativeName>
        <fullName evidence="7 9">Invertase</fullName>
    </alternativeName>
</protein>
<comment type="subcellular location">
    <subcellularLocation>
        <location evidence="9">Cytoplasm</location>
    </subcellularLocation>
</comment>
<dbReference type="InterPro" id="IPR013320">
    <property type="entry name" value="ConA-like_dom_sf"/>
</dbReference>
<reference evidence="12 13" key="1">
    <citation type="submission" date="2018-12" db="EMBL/GenBank/DDBJ databases">
        <title>Bacillus ochoae sp. nov., Paenibacillus whitsoniae sp. nov., Paenibacillus spiritus sp. nov. Isolated from the Mars Exploration Rover during spacecraft assembly.</title>
        <authorList>
            <person name="Seuylemezian A."/>
            <person name="Vaishampayan P."/>
        </authorList>
    </citation>
    <scope>NUCLEOTIDE SEQUENCE [LARGE SCALE GENOMIC DNA]</scope>
    <source>
        <strain evidence="12 13">MER 54</strain>
    </source>
</reference>
<evidence type="ECO:0000256" key="7">
    <source>
        <dbReference type="ARBA" id="ARBA00033367"/>
    </source>
</evidence>
<comment type="similarity">
    <text evidence="2 8">Belongs to the glycosyl hydrolase 32 family.</text>
</comment>
<dbReference type="PANTHER" id="PTHR43101">
    <property type="entry name" value="BETA-FRUCTOSIDASE"/>
    <property type="match status" value="1"/>
</dbReference>
<dbReference type="InterPro" id="IPR051214">
    <property type="entry name" value="GH32_Enzymes"/>
</dbReference>
<dbReference type="SUPFAM" id="SSF75005">
    <property type="entry name" value="Arabinanase/levansucrase/invertase"/>
    <property type="match status" value="1"/>
</dbReference>
<dbReference type="Gene3D" id="2.60.120.560">
    <property type="entry name" value="Exo-inulinase, domain 1"/>
    <property type="match status" value="1"/>
</dbReference>
<organism evidence="12 13">
    <name type="scientific">Paenibacillus whitsoniae</name>
    <dbReference type="NCBI Taxonomy" id="2496558"/>
    <lineage>
        <taxon>Bacteria</taxon>
        <taxon>Bacillati</taxon>
        <taxon>Bacillota</taxon>
        <taxon>Bacilli</taxon>
        <taxon>Bacillales</taxon>
        <taxon>Paenibacillaceae</taxon>
        <taxon>Paenibacillus</taxon>
    </lineage>
</organism>
<evidence type="ECO:0000259" key="10">
    <source>
        <dbReference type="Pfam" id="PF00251"/>
    </source>
</evidence>
<dbReference type="OrthoDB" id="9759709at2"/>
<dbReference type="Proteomes" id="UP000276128">
    <property type="component" value="Unassembled WGS sequence"/>
</dbReference>
<evidence type="ECO:0000256" key="1">
    <source>
        <dbReference type="ARBA" id="ARBA00004914"/>
    </source>
</evidence>
<evidence type="ECO:0000256" key="9">
    <source>
        <dbReference type="RuleBase" id="RU365015"/>
    </source>
</evidence>
<dbReference type="AlphaFoldDB" id="A0A3S0BVB1"/>
<evidence type="ECO:0000256" key="4">
    <source>
        <dbReference type="ARBA" id="ARBA00019623"/>
    </source>
</evidence>
<gene>
    <name evidence="12" type="ORF">EJQ19_13790</name>
</gene>
<dbReference type="GO" id="GO:0004564">
    <property type="term" value="F:beta-fructofuranosidase activity"/>
    <property type="evidence" value="ECO:0007669"/>
    <property type="project" value="UniProtKB-EC"/>
</dbReference>
<dbReference type="GO" id="GO:0005985">
    <property type="term" value="P:sucrose metabolic process"/>
    <property type="evidence" value="ECO:0007669"/>
    <property type="project" value="UniProtKB-UniPathway"/>
</dbReference>
<evidence type="ECO:0000256" key="6">
    <source>
        <dbReference type="ARBA" id="ARBA00023295"/>
    </source>
</evidence>
<keyword evidence="9" id="KW-0119">Carbohydrate metabolism</keyword>
<dbReference type="Gene3D" id="2.115.10.20">
    <property type="entry name" value="Glycosyl hydrolase domain, family 43"/>
    <property type="match status" value="1"/>
</dbReference>
<comment type="catalytic activity">
    <reaction evidence="8">
        <text>Hydrolysis of terminal non-reducing beta-D-fructofuranoside residues in beta-D-fructofuranosides.</text>
        <dbReference type="EC" id="3.2.1.26"/>
    </reaction>
</comment>
<dbReference type="GO" id="GO:0005737">
    <property type="term" value="C:cytoplasm"/>
    <property type="evidence" value="ECO:0007669"/>
    <property type="project" value="UniProtKB-SubCell"/>
</dbReference>
<dbReference type="UniPathway" id="UPA00238"/>
<dbReference type="InterPro" id="IPR006232">
    <property type="entry name" value="Suc6P_hydrolase"/>
</dbReference>
<evidence type="ECO:0000256" key="8">
    <source>
        <dbReference type="RuleBase" id="RU362110"/>
    </source>
</evidence>
<dbReference type="Pfam" id="PF00251">
    <property type="entry name" value="Glyco_hydro_32N"/>
    <property type="match status" value="1"/>
</dbReference>
<feature type="domain" description="Glycosyl hydrolase family 32 N-terminal" evidence="10">
    <location>
        <begin position="33"/>
        <end position="341"/>
    </location>
</feature>
<name>A0A3S0BVB1_9BACL</name>
<dbReference type="SMART" id="SM00640">
    <property type="entry name" value="Glyco_32"/>
    <property type="match status" value="1"/>
</dbReference>
<evidence type="ECO:0000256" key="3">
    <source>
        <dbReference type="ARBA" id="ARBA00012758"/>
    </source>
</evidence>
<dbReference type="CDD" id="cd08996">
    <property type="entry name" value="GH32_FFase"/>
    <property type="match status" value="1"/>
</dbReference>
<dbReference type="InterPro" id="IPR013189">
    <property type="entry name" value="Glyco_hydro_32_C"/>
</dbReference>
<evidence type="ECO:0000256" key="5">
    <source>
        <dbReference type="ARBA" id="ARBA00022801"/>
    </source>
</evidence>
<keyword evidence="13" id="KW-1185">Reference proteome</keyword>
<sequence length="490" mass="57130">MKDKVKHYTRENADTYIGENKQNIRLDYRLQYHLMSEYGWMNDPNGFVFFKENFHLFYQHYPYTSYWGPMHWGHAISRDLIKWTYLPVALAPDQSYDESGCFSGSAIEKDGKLFLMYTGHVVTGPDKDNDYIQTQNLAVSDEGVRFEKIQQNPVIPVSLIPTSASQKDFRDPKVFERDGKYYAVIGSNDNSKNGIILLYRSEDLQHWTFVNEIARSDGHMGDNWECPDLFQLDHQDVLVVSPQRMPSQGYDYHNIHSTVSMLGRLDTEQGKFHYNDYKPMDYGFDYYAPQTCEDNQGRRIVIAWMETWEIAIPTQEGHHWAGAMTLPREMRIVNDKIVYRPVEEIKTYRSELYELKDVLLSGEQRLECTGDSYELDVVFDAFEAEEFGLKLRVHEKEETLISYRVDDNLLRFNRDQSGIGPKGERLTKVPLNNNQLVLRIFVDRSSVEIFIQDGEKVMTGRIYPGTESLGIHVFSQGKCRIVSLNKWDIL</sequence>
<evidence type="ECO:0000259" key="11">
    <source>
        <dbReference type="Pfam" id="PF08244"/>
    </source>
</evidence>
<dbReference type="InterPro" id="IPR013148">
    <property type="entry name" value="Glyco_hydro_32_N"/>
</dbReference>